<dbReference type="EMBL" id="SEWF01000023">
    <property type="protein sequence ID" value="RYU94666.1"/>
    <property type="molecule type" value="Genomic_DNA"/>
</dbReference>
<name>A0A4Q5LXS0_9BACT</name>
<keyword evidence="1" id="KW-0378">Hydrolase</keyword>
<gene>
    <name evidence="1" type="ORF">EWM59_16170</name>
</gene>
<dbReference type="GO" id="GO:0004519">
    <property type="term" value="F:endonuclease activity"/>
    <property type="evidence" value="ECO:0007669"/>
    <property type="project" value="UniProtKB-KW"/>
</dbReference>
<keyword evidence="2" id="KW-1185">Reference proteome</keyword>
<keyword evidence="1" id="KW-0255">Endonuclease</keyword>
<organism evidence="1 2">
    <name type="scientific">Emticicia agri</name>
    <dbReference type="NCBI Taxonomy" id="2492393"/>
    <lineage>
        <taxon>Bacteria</taxon>
        <taxon>Pseudomonadati</taxon>
        <taxon>Bacteroidota</taxon>
        <taxon>Cytophagia</taxon>
        <taxon>Cytophagales</taxon>
        <taxon>Leadbetterellaceae</taxon>
        <taxon>Emticicia</taxon>
    </lineage>
</organism>
<evidence type="ECO:0000313" key="2">
    <source>
        <dbReference type="Proteomes" id="UP000293162"/>
    </source>
</evidence>
<dbReference type="OrthoDB" id="5918473at2"/>
<dbReference type="AlphaFoldDB" id="A0A4Q5LXS0"/>
<reference evidence="1 2" key="1">
    <citation type="submission" date="2019-02" db="EMBL/GenBank/DDBJ databases">
        <title>Bacterial novel species Emticicia sp. 17J42-9 isolated from soil.</title>
        <authorList>
            <person name="Jung H.-Y."/>
        </authorList>
    </citation>
    <scope>NUCLEOTIDE SEQUENCE [LARGE SCALE GENOMIC DNA]</scope>
    <source>
        <strain evidence="1 2">17J42-9</strain>
    </source>
</reference>
<keyword evidence="1" id="KW-0540">Nuclease</keyword>
<evidence type="ECO:0000313" key="1">
    <source>
        <dbReference type="EMBL" id="RYU94666.1"/>
    </source>
</evidence>
<accession>A0A4Q5LXS0</accession>
<dbReference type="Proteomes" id="UP000293162">
    <property type="component" value="Unassembled WGS sequence"/>
</dbReference>
<protein>
    <submittedName>
        <fullName evidence="1">HNH endonuclease</fullName>
    </submittedName>
</protein>
<dbReference type="Gene3D" id="1.10.30.50">
    <property type="match status" value="1"/>
</dbReference>
<proteinExistence type="predicted"/>
<comment type="caution">
    <text evidence="1">The sequence shown here is derived from an EMBL/GenBank/DDBJ whole genome shotgun (WGS) entry which is preliminary data.</text>
</comment>
<sequence length="250" mass="29268">MIKLKDLSCPPELTEEVAQALTDEFKTTGNSVWKKDYIAEQLMTMSNGKCCFSECKLSEEGKYAEVEHFHPKSLYPDEVVKWENLLPINNAVNKAKSAHDTKLEPIINPRFDNPKKHLAFKTFRFKGKDEIGRKTIEVLNLNDTRLWVDKRYEIGNEAVETLEDISQELQEYDRLEVKTTRKRNNILRKLRNLFYEGTPEAEYSAVVASYLLNDDDYIIIREILVKYSLWDEEFEKLEKQLEFCALDVIS</sequence>
<dbReference type="RefSeq" id="WP_130022271.1">
    <property type="nucleotide sequence ID" value="NZ_SEWF01000023.1"/>
</dbReference>